<keyword evidence="1" id="KW-0519">Myristate</keyword>
<organism evidence="2">
    <name type="scientific">Brassica oleracea</name>
    <name type="common">Wild cabbage</name>
    <dbReference type="NCBI Taxonomy" id="3712"/>
    <lineage>
        <taxon>Eukaryota</taxon>
        <taxon>Viridiplantae</taxon>
        <taxon>Streptophyta</taxon>
        <taxon>Embryophyta</taxon>
        <taxon>Tracheophyta</taxon>
        <taxon>Spermatophyta</taxon>
        <taxon>Magnoliopsida</taxon>
        <taxon>eudicotyledons</taxon>
        <taxon>Gunneridae</taxon>
        <taxon>Pentapetalae</taxon>
        <taxon>rosids</taxon>
        <taxon>malvids</taxon>
        <taxon>Brassicales</taxon>
        <taxon>Brassicaceae</taxon>
        <taxon>Brassiceae</taxon>
        <taxon>Brassica</taxon>
    </lineage>
</organism>
<dbReference type="GO" id="GO:0004674">
    <property type="term" value="F:protein serine/threonine kinase activity"/>
    <property type="evidence" value="ECO:0007669"/>
    <property type="project" value="UniProtKB-UniRule"/>
</dbReference>
<dbReference type="EMBL" id="LR031874">
    <property type="protein sequence ID" value="VDD18058.1"/>
    <property type="molecule type" value="Genomic_DNA"/>
</dbReference>
<comment type="catalytic activity">
    <reaction evidence="1">
        <text>L-threonyl-[protein] + ATP = O-phospho-L-threonyl-[protein] + ADP + H(+)</text>
        <dbReference type="Rhea" id="RHEA:46608"/>
        <dbReference type="Rhea" id="RHEA-COMP:11060"/>
        <dbReference type="Rhea" id="RHEA-COMP:11605"/>
        <dbReference type="ChEBI" id="CHEBI:15378"/>
        <dbReference type="ChEBI" id="CHEBI:30013"/>
        <dbReference type="ChEBI" id="CHEBI:30616"/>
        <dbReference type="ChEBI" id="CHEBI:61977"/>
        <dbReference type="ChEBI" id="CHEBI:456216"/>
        <dbReference type="EC" id="2.7.11.1"/>
    </reaction>
</comment>
<reference evidence="2" key="1">
    <citation type="submission" date="2018-11" db="EMBL/GenBank/DDBJ databases">
        <authorList>
            <consortium name="Genoscope - CEA"/>
            <person name="William W."/>
        </authorList>
    </citation>
    <scope>NUCLEOTIDE SEQUENCE</scope>
</reference>
<keyword evidence="1" id="KW-0449">Lipoprotein</keyword>
<comment type="catalytic activity">
    <reaction evidence="1">
        <text>L-seryl-[protein] + ATP = O-phospho-L-seryl-[protein] + ADP + H(+)</text>
        <dbReference type="Rhea" id="RHEA:17989"/>
        <dbReference type="Rhea" id="RHEA-COMP:9863"/>
        <dbReference type="Rhea" id="RHEA-COMP:11604"/>
        <dbReference type="ChEBI" id="CHEBI:15378"/>
        <dbReference type="ChEBI" id="CHEBI:29999"/>
        <dbReference type="ChEBI" id="CHEBI:30616"/>
        <dbReference type="ChEBI" id="CHEBI:83421"/>
        <dbReference type="ChEBI" id="CHEBI:456216"/>
        <dbReference type="EC" id="2.7.11.1"/>
    </reaction>
</comment>
<dbReference type="EC" id="2.7.11.1" evidence="1"/>
<dbReference type="PANTHER" id="PTHR45863:SF12">
    <property type="entry name" value="SERINE_THREONINE-PROTEIN KINASE BSK"/>
    <property type="match status" value="1"/>
</dbReference>
<dbReference type="GO" id="GO:0106310">
    <property type="term" value="F:protein serine kinase activity"/>
    <property type="evidence" value="ECO:0007669"/>
    <property type="project" value="UniProtKB-UniRule"/>
</dbReference>
<keyword evidence="1" id="KW-0547">Nucleotide-binding</keyword>
<comment type="subunit">
    <text evidence="1">Interacts with BRI1.</text>
</comment>
<dbReference type="GO" id="GO:0005886">
    <property type="term" value="C:plasma membrane"/>
    <property type="evidence" value="ECO:0007669"/>
    <property type="project" value="UniProtKB-SubCell"/>
</dbReference>
<dbReference type="PANTHER" id="PTHR45863">
    <property type="entry name" value="SERINE/THREONINE-PROTEIN KINASE BSK5"/>
    <property type="match status" value="1"/>
</dbReference>
<dbReference type="InterPro" id="IPR045845">
    <property type="entry name" value="BSK"/>
</dbReference>
<protein>
    <recommendedName>
        <fullName evidence="1">Serine/threonine-protein kinase BSK</fullName>
        <ecNumber evidence="1">2.7.11.1</ecNumber>
    </recommendedName>
    <alternativeName>
        <fullName evidence="1">Brassinosteroid-signaling kinase</fullName>
    </alternativeName>
</protein>
<dbReference type="AlphaFoldDB" id="A0A3P6CWT4"/>
<comment type="function">
    <text evidence="1">Serine/threonine kinase that acts as positive regulator of brassinosteroid (BR) signaling downstream of the receptor kinase BRI1.</text>
</comment>
<gene>
    <name evidence="2" type="ORF">BOLC2T06032H</name>
</gene>
<keyword evidence="1" id="KW-0067">ATP-binding</keyword>
<dbReference type="GO" id="GO:0005524">
    <property type="term" value="F:ATP binding"/>
    <property type="evidence" value="ECO:0007669"/>
    <property type="project" value="UniProtKB-UniRule"/>
</dbReference>
<sequence length="138" mass="16117">MLMDSALDGQFFDENRRELMHIASRCLKTEPEERPSTRNLRVDVDADAHEYIMYICAYHFSYQKHGDAAFRAKDFDMAIELVSLCYLMSEMFSEAMQAQLASPEWPIALYLQAVFFFKLEMEAEAQEALRYGSDLEPY</sequence>
<comment type="similarity">
    <text evidence="1">Belongs to the protein kinase superfamily. Ser/Thr protein kinase family.</text>
</comment>
<keyword evidence="1" id="KW-1003">Cell membrane</keyword>
<evidence type="ECO:0000313" key="2">
    <source>
        <dbReference type="EMBL" id="VDD18058.1"/>
    </source>
</evidence>
<comment type="subcellular location">
    <subcellularLocation>
        <location evidence="1">Cell membrane</location>
        <topology evidence="1">Lipid-anchor</topology>
    </subcellularLocation>
</comment>
<dbReference type="SUPFAM" id="SSF48452">
    <property type="entry name" value="TPR-like"/>
    <property type="match status" value="1"/>
</dbReference>
<keyword evidence="1" id="KW-1070">Brassinosteroid signaling pathway</keyword>
<accession>A0A3P6CWT4</accession>
<keyword evidence="1" id="KW-0723">Serine/threonine-protein kinase</keyword>
<evidence type="ECO:0000256" key="1">
    <source>
        <dbReference type="RuleBase" id="RU369005"/>
    </source>
</evidence>
<dbReference type="GO" id="GO:0009742">
    <property type="term" value="P:brassinosteroid mediated signaling pathway"/>
    <property type="evidence" value="ECO:0007669"/>
    <property type="project" value="UniProtKB-UniRule"/>
</dbReference>
<keyword evidence="1" id="KW-0472">Membrane</keyword>
<dbReference type="InterPro" id="IPR011990">
    <property type="entry name" value="TPR-like_helical_dom_sf"/>
</dbReference>
<proteinExistence type="inferred from homology"/>
<keyword evidence="1" id="KW-0418">Kinase</keyword>
<name>A0A3P6CWT4_BRAOL</name>
<keyword evidence="1" id="KW-0808">Transferase</keyword>